<dbReference type="GO" id="GO:0005886">
    <property type="term" value="C:plasma membrane"/>
    <property type="evidence" value="ECO:0007669"/>
    <property type="project" value="UniProtKB-SubCell"/>
</dbReference>
<keyword evidence="8 19" id="KW-0169">Cobalamin biosynthesis</keyword>
<protein>
    <recommendedName>
        <fullName evidence="6 19">Adenosylcobinamide-GDP ribazoletransferase</fullName>
        <ecNumber evidence="5 19">2.7.8.26</ecNumber>
    </recommendedName>
    <alternativeName>
        <fullName evidence="16 19">Cobalamin synthase</fullName>
    </alternativeName>
    <alternativeName>
        <fullName evidence="15 19">Cobalamin-5'-phosphate synthase</fullName>
    </alternativeName>
</protein>
<dbReference type="STRING" id="1346791.M529_13880"/>
<evidence type="ECO:0000256" key="13">
    <source>
        <dbReference type="ARBA" id="ARBA00023136"/>
    </source>
</evidence>
<comment type="catalytic activity">
    <reaction evidence="17 19">
        <text>alpha-ribazole + adenosylcob(III)inamide-GDP = adenosylcob(III)alamin + GMP + H(+)</text>
        <dbReference type="Rhea" id="RHEA:16049"/>
        <dbReference type="ChEBI" id="CHEBI:10329"/>
        <dbReference type="ChEBI" id="CHEBI:15378"/>
        <dbReference type="ChEBI" id="CHEBI:18408"/>
        <dbReference type="ChEBI" id="CHEBI:58115"/>
        <dbReference type="ChEBI" id="CHEBI:60487"/>
        <dbReference type="EC" id="2.7.8.26"/>
    </reaction>
</comment>
<gene>
    <name evidence="19" type="primary">cobS</name>
    <name evidence="20" type="ORF">M529_13880</name>
</gene>
<dbReference type="GO" id="GO:0009236">
    <property type="term" value="P:cobalamin biosynthetic process"/>
    <property type="evidence" value="ECO:0007669"/>
    <property type="project" value="UniProtKB-UniRule"/>
</dbReference>
<accession>T0K4L5</accession>
<name>T0K4L5_9SPHN</name>
<proteinExistence type="inferred from homology"/>
<comment type="catalytic activity">
    <reaction evidence="18 19">
        <text>alpha-ribazole 5'-phosphate + adenosylcob(III)inamide-GDP = adenosylcob(III)alamin 5'-phosphate + GMP + H(+)</text>
        <dbReference type="Rhea" id="RHEA:23560"/>
        <dbReference type="ChEBI" id="CHEBI:15378"/>
        <dbReference type="ChEBI" id="CHEBI:57918"/>
        <dbReference type="ChEBI" id="CHEBI:58115"/>
        <dbReference type="ChEBI" id="CHEBI:60487"/>
        <dbReference type="ChEBI" id="CHEBI:60493"/>
        <dbReference type="EC" id="2.7.8.26"/>
    </reaction>
</comment>
<comment type="pathway">
    <text evidence="3 19">Cofactor biosynthesis; adenosylcobalamin biosynthesis; adenosylcobalamin from cob(II)yrinate a,c-diamide: step 7/7.</text>
</comment>
<sequence>MKGLLLALQFLTTLPLPRVHADREDFVLSMRWFPLAGIVVGAVVMGAAWLGMRHDGWTGALLALAAWVLVTGALHLDGLGDIADAAGAAHGDRARLSAVLADPHIGSFGVVAIGMQLLAKLVLLHALLDQHPLWTLAAIPAIARIGPLAWARWLPPLHEGLGSLFRDAVGRRHLLGWSLAASLACAFAPALAVGLIAMPLWAWWLKARIGGISGDGHGAGIELVETALLAALVLVP</sequence>
<feature type="transmembrane region" description="Helical" evidence="19">
    <location>
        <begin position="31"/>
        <end position="50"/>
    </location>
</feature>
<keyword evidence="11 19" id="KW-0460">Magnesium</keyword>
<dbReference type="PATRIC" id="fig|1346791.3.peg.2670"/>
<evidence type="ECO:0000256" key="10">
    <source>
        <dbReference type="ARBA" id="ARBA00022692"/>
    </source>
</evidence>
<comment type="function">
    <text evidence="14 19">Joins adenosylcobinamide-GDP and alpha-ribazole to generate adenosylcobalamin (Ado-cobalamin). Also synthesizes adenosylcobalamin 5'-phosphate from adenosylcobinamide-GDP and alpha-ribazole 5'-phosphate.</text>
</comment>
<organism evidence="20 21">
    <name type="scientific">Sphingobium ummariense RL-3</name>
    <dbReference type="NCBI Taxonomy" id="1346791"/>
    <lineage>
        <taxon>Bacteria</taxon>
        <taxon>Pseudomonadati</taxon>
        <taxon>Pseudomonadota</taxon>
        <taxon>Alphaproteobacteria</taxon>
        <taxon>Sphingomonadales</taxon>
        <taxon>Sphingomonadaceae</taxon>
        <taxon>Sphingobium</taxon>
    </lineage>
</organism>
<keyword evidence="10 19" id="KW-0812">Transmembrane</keyword>
<dbReference type="GO" id="GO:0008818">
    <property type="term" value="F:cobalamin 5'-phosphate synthase activity"/>
    <property type="evidence" value="ECO:0007669"/>
    <property type="project" value="UniProtKB-UniRule"/>
</dbReference>
<dbReference type="AlphaFoldDB" id="T0K4L5"/>
<dbReference type="EC" id="2.7.8.26" evidence="5 19"/>
<evidence type="ECO:0000256" key="5">
    <source>
        <dbReference type="ARBA" id="ARBA00013200"/>
    </source>
</evidence>
<evidence type="ECO:0000256" key="15">
    <source>
        <dbReference type="ARBA" id="ARBA00032605"/>
    </source>
</evidence>
<evidence type="ECO:0000256" key="4">
    <source>
        <dbReference type="ARBA" id="ARBA00010561"/>
    </source>
</evidence>
<evidence type="ECO:0000256" key="3">
    <source>
        <dbReference type="ARBA" id="ARBA00004663"/>
    </source>
</evidence>
<evidence type="ECO:0000313" key="21">
    <source>
        <dbReference type="Proteomes" id="UP000015523"/>
    </source>
</evidence>
<feature type="transmembrane region" description="Helical" evidence="19">
    <location>
        <begin position="57"/>
        <end position="76"/>
    </location>
</feature>
<evidence type="ECO:0000256" key="16">
    <source>
        <dbReference type="ARBA" id="ARBA00032853"/>
    </source>
</evidence>
<evidence type="ECO:0000256" key="8">
    <source>
        <dbReference type="ARBA" id="ARBA00022573"/>
    </source>
</evidence>
<keyword evidence="21" id="KW-1185">Reference proteome</keyword>
<evidence type="ECO:0000256" key="6">
    <source>
        <dbReference type="ARBA" id="ARBA00015850"/>
    </source>
</evidence>
<evidence type="ECO:0000256" key="12">
    <source>
        <dbReference type="ARBA" id="ARBA00022989"/>
    </source>
</evidence>
<comment type="subcellular location">
    <subcellularLocation>
        <location evidence="2 19">Cell membrane</location>
        <topology evidence="2 19">Multi-pass membrane protein</topology>
    </subcellularLocation>
</comment>
<dbReference type="PANTHER" id="PTHR34148">
    <property type="entry name" value="ADENOSYLCOBINAMIDE-GDP RIBAZOLETRANSFERASE"/>
    <property type="match status" value="1"/>
</dbReference>
<evidence type="ECO:0000313" key="20">
    <source>
        <dbReference type="EMBL" id="EQB31589.1"/>
    </source>
</evidence>
<comment type="similarity">
    <text evidence="4 19">Belongs to the CobS family.</text>
</comment>
<dbReference type="InterPro" id="IPR003805">
    <property type="entry name" value="CobS"/>
</dbReference>
<keyword evidence="13 19" id="KW-0472">Membrane</keyword>
<evidence type="ECO:0000256" key="14">
    <source>
        <dbReference type="ARBA" id="ARBA00025228"/>
    </source>
</evidence>
<dbReference type="HAMAP" id="MF_00719">
    <property type="entry name" value="CobS"/>
    <property type="match status" value="1"/>
</dbReference>
<dbReference type="Proteomes" id="UP000015523">
    <property type="component" value="Unassembled WGS sequence"/>
</dbReference>
<feature type="transmembrane region" description="Helical" evidence="19">
    <location>
        <begin position="105"/>
        <end position="126"/>
    </location>
</feature>
<reference evidence="20 21" key="1">
    <citation type="journal article" date="2013" name="Genome Announc.">
        <title>Draft Genome Sequence of Sphingobium ummariense Strain RL-3, a Hexachlorocyclohexane-Degrading Bacterium.</title>
        <authorList>
            <person name="Kohli P."/>
            <person name="Dua A."/>
            <person name="Sangwan N."/>
            <person name="Oldach P."/>
            <person name="Khurana J.P."/>
            <person name="Lal R."/>
        </authorList>
    </citation>
    <scope>NUCLEOTIDE SEQUENCE [LARGE SCALE GENOMIC DNA]</scope>
    <source>
        <strain evidence="20 21">RL-3</strain>
    </source>
</reference>
<feature type="transmembrane region" description="Helical" evidence="19">
    <location>
        <begin position="174"/>
        <end position="204"/>
    </location>
</feature>
<comment type="caution">
    <text evidence="20">The sequence shown here is derived from an EMBL/GenBank/DDBJ whole genome shotgun (WGS) entry which is preliminary data.</text>
</comment>
<keyword evidence="12 19" id="KW-1133">Transmembrane helix</keyword>
<evidence type="ECO:0000256" key="17">
    <source>
        <dbReference type="ARBA" id="ARBA00048623"/>
    </source>
</evidence>
<keyword evidence="9 19" id="KW-0808">Transferase</keyword>
<feature type="transmembrane region" description="Helical" evidence="19">
    <location>
        <begin position="133"/>
        <end position="154"/>
    </location>
</feature>
<dbReference type="OrthoDB" id="9794626at2"/>
<dbReference type="eggNOG" id="COG0368">
    <property type="taxonomic scope" value="Bacteria"/>
</dbReference>
<dbReference type="RefSeq" id="WP_021318564.1">
    <property type="nucleotide sequence ID" value="NZ_AUWY01000095.1"/>
</dbReference>
<dbReference type="NCBIfam" id="TIGR00317">
    <property type="entry name" value="cobS"/>
    <property type="match status" value="1"/>
</dbReference>
<evidence type="ECO:0000256" key="7">
    <source>
        <dbReference type="ARBA" id="ARBA00022475"/>
    </source>
</evidence>
<evidence type="ECO:0000256" key="19">
    <source>
        <dbReference type="HAMAP-Rule" id="MF_00719"/>
    </source>
</evidence>
<evidence type="ECO:0000256" key="2">
    <source>
        <dbReference type="ARBA" id="ARBA00004651"/>
    </source>
</evidence>
<comment type="cofactor">
    <cofactor evidence="1 19">
        <name>Mg(2+)</name>
        <dbReference type="ChEBI" id="CHEBI:18420"/>
    </cofactor>
</comment>
<dbReference type="GO" id="GO:0051073">
    <property type="term" value="F:adenosylcobinamide-GDP ribazoletransferase activity"/>
    <property type="evidence" value="ECO:0007669"/>
    <property type="project" value="UniProtKB-UniRule"/>
</dbReference>
<dbReference type="Pfam" id="PF02654">
    <property type="entry name" value="CobS"/>
    <property type="match status" value="1"/>
</dbReference>
<evidence type="ECO:0000256" key="1">
    <source>
        <dbReference type="ARBA" id="ARBA00001946"/>
    </source>
</evidence>
<evidence type="ECO:0000256" key="11">
    <source>
        <dbReference type="ARBA" id="ARBA00022842"/>
    </source>
</evidence>
<dbReference type="PANTHER" id="PTHR34148:SF1">
    <property type="entry name" value="ADENOSYLCOBINAMIDE-GDP RIBAZOLETRANSFERASE"/>
    <property type="match status" value="1"/>
</dbReference>
<dbReference type="EMBL" id="AUWY01000095">
    <property type="protein sequence ID" value="EQB31589.1"/>
    <property type="molecule type" value="Genomic_DNA"/>
</dbReference>
<dbReference type="UniPathway" id="UPA00148">
    <property type="reaction ID" value="UER00238"/>
</dbReference>
<evidence type="ECO:0000256" key="9">
    <source>
        <dbReference type="ARBA" id="ARBA00022679"/>
    </source>
</evidence>
<evidence type="ECO:0000256" key="18">
    <source>
        <dbReference type="ARBA" id="ARBA00049504"/>
    </source>
</evidence>
<keyword evidence="7 19" id="KW-1003">Cell membrane</keyword>